<feature type="region of interest" description="Disordered" evidence="1">
    <location>
        <begin position="107"/>
        <end position="211"/>
    </location>
</feature>
<evidence type="ECO:0000313" key="2">
    <source>
        <dbReference type="EMBL" id="EED13130.1"/>
    </source>
</evidence>
<dbReference type="PhylomeDB" id="B8MRJ3"/>
<dbReference type="RefSeq" id="XP_002487241.1">
    <property type="nucleotide sequence ID" value="XM_002487196.1"/>
</dbReference>
<feature type="compositionally biased region" description="Polar residues" evidence="1">
    <location>
        <begin position="144"/>
        <end position="163"/>
    </location>
</feature>
<proteinExistence type="predicted"/>
<feature type="region of interest" description="Disordered" evidence="1">
    <location>
        <begin position="227"/>
        <end position="283"/>
    </location>
</feature>
<name>B8MRJ3_TALSN</name>
<dbReference type="EMBL" id="EQ962659">
    <property type="protein sequence ID" value="EED13130.1"/>
    <property type="molecule type" value="Genomic_DNA"/>
</dbReference>
<reference evidence="3" key="1">
    <citation type="journal article" date="2015" name="Genome Announc.">
        <title>Genome sequence of the AIDS-associated pathogen Penicillium marneffei (ATCC18224) and its near taxonomic relative Talaromyces stipitatus (ATCC10500).</title>
        <authorList>
            <person name="Nierman W.C."/>
            <person name="Fedorova-Abrams N.D."/>
            <person name="Andrianopoulos A."/>
        </authorList>
    </citation>
    <scope>NUCLEOTIDE SEQUENCE [LARGE SCALE GENOMIC DNA]</scope>
    <source>
        <strain evidence="3">ATCC 10500 / CBS 375.48 / QM 6759 / NRRL 1006</strain>
    </source>
</reference>
<evidence type="ECO:0008006" key="4">
    <source>
        <dbReference type="Google" id="ProtNLM"/>
    </source>
</evidence>
<dbReference type="HOGENOM" id="CLU_397937_0_0_1"/>
<protein>
    <recommendedName>
        <fullName evidence="4">Protamine P1</fullName>
    </recommendedName>
</protein>
<dbReference type="eggNOG" id="ENOG502SYKX">
    <property type="taxonomic scope" value="Eukaryota"/>
</dbReference>
<dbReference type="VEuPathDB" id="FungiDB:TSTA_056310"/>
<organism evidence="2 3">
    <name type="scientific">Talaromyces stipitatus (strain ATCC 10500 / CBS 375.48 / QM 6759 / NRRL 1006)</name>
    <name type="common">Penicillium stipitatum</name>
    <dbReference type="NCBI Taxonomy" id="441959"/>
    <lineage>
        <taxon>Eukaryota</taxon>
        <taxon>Fungi</taxon>
        <taxon>Dikarya</taxon>
        <taxon>Ascomycota</taxon>
        <taxon>Pezizomycotina</taxon>
        <taxon>Eurotiomycetes</taxon>
        <taxon>Eurotiomycetidae</taxon>
        <taxon>Eurotiales</taxon>
        <taxon>Trichocomaceae</taxon>
        <taxon>Talaromyces</taxon>
        <taxon>Talaromyces sect. Talaromyces</taxon>
    </lineage>
</organism>
<feature type="compositionally biased region" description="Low complexity" evidence="1">
    <location>
        <begin position="110"/>
        <end position="122"/>
    </location>
</feature>
<keyword evidence="3" id="KW-1185">Reference proteome</keyword>
<sequence>MPTRRQITRLNLEEATSEDYEECLLLGSDDELDETARTVKRRRIETLGEAYLQGRPLFISSASLRGPFDKGWVNPWRKHRKQHDSGITLAATVGPVNDVIEYTVPDTNDSISRMGAGGSSRARSIRSDVQGSSSSPIPKRAWNHRSSTAPTGGNSPSDAQTAQAWLKRHRNFANIQNYDPPKSPSTRYASSGGNGTIKLPKNTSKSAESGLARAMKSYQTDLRNVRRNKPVSGDLQEKHIQPSAGSTSFALPENEIYHGSLSDTKQTKASSLTKTTASDKSSNRLRKVENDVVTVSDPTPRETNMLASASSVHIVPPSSHLPEFKYRIAKVNSRGEPENQTYHSLFTTENGAFQNNSGHDRESSPIKLTPLNRQQDQASIIAPSTITLNCSEKQHNSLTESEMLPSAQVVPKLSGTSNCFISLHSAEYRGPNAAENGTASVDGELSTQAAFELAQKSFQDDLATPQTSFQGPPKTRLGANSSVKRITPFADVITDESAINTKIGFRNTPGTNQNMNTQAMIDTFTPFSDAFTGGVGKEAAKRSSAHLDIVNADATNRTDVVALPHLQPRLKSPHGPSFQEAQTSEQDSLPALPLTLSGTTPASNQQDGQGYLFSMDVFDVSQVIKDAGTLEAEHAIFNAELATRSGSHVIDPFWSRLHRL</sequence>
<dbReference type="AlphaFoldDB" id="B8MRJ3"/>
<evidence type="ECO:0000256" key="1">
    <source>
        <dbReference type="SAM" id="MobiDB-lite"/>
    </source>
</evidence>
<feature type="region of interest" description="Disordered" evidence="1">
    <location>
        <begin position="568"/>
        <end position="603"/>
    </location>
</feature>
<accession>B8MRJ3</accession>
<dbReference type="InParanoid" id="B8MRJ3"/>
<gene>
    <name evidence="2" type="ORF">TSTA_056310</name>
</gene>
<dbReference type="OrthoDB" id="5419922at2759"/>
<evidence type="ECO:0000313" key="3">
    <source>
        <dbReference type="Proteomes" id="UP000001745"/>
    </source>
</evidence>
<dbReference type="GeneID" id="8107438"/>
<feature type="compositionally biased region" description="Low complexity" evidence="1">
    <location>
        <begin position="267"/>
        <end position="280"/>
    </location>
</feature>
<dbReference type="Proteomes" id="UP000001745">
    <property type="component" value="Unassembled WGS sequence"/>
</dbReference>
<dbReference type="STRING" id="441959.B8MRJ3"/>
<dbReference type="OMA" id="WVNPWRK"/>